<sequence>MKKFLKIIGFIILGFGLIQLIPIDQSQKPIDQKAKFEVVENTPPKIVNLLKNTCYNCHSLETKYPNYASIAPISWVINGHIKEARSQMNFSTWAATNPDLQRSMLQNAIDALEDRSMPKQSYVANHPEANINTAERTLLANYFKKVLDSGTHKLK</sequence>
<dbReference type="EMBL" id="JABSNO010000007">
    <property type="protein sequence ID" value="NRS92215.1"/>
    <property type="molecule type" value="Genomic_DNA"/>
</dbReference>
<keyword evidence="3" id="KW-1185">Reference proteome</keyword>
<reference evidence="2" key="1">
    <citation type="submission" date="2020-05" db="EMBL/GenBank/DDBJ databases">
        <title>Genomic Encyclopedia of Type Strains, Phase IV (KMG-V): Genome sequencing to study the core and pangenomes of soil and plant-associated prokaryotes.</title>
        <authorList>
            <person name="Whitman W."/>
        </authorList>
    </citation>
    <scope>NUCLEOTIDE SEQUENCE</scope>
    <source>
        <strain evidence="2">16F</strain>
    </source>
</reference>
<gene>
    <name evidence="2" type="ORF">HNQ03_001283</name>
</gene>
<protein>
    <recommendedName>
        <fullName evidence="1">Haem-binding domain-containing protein</fullName>
    </recommendedName>
</protein>
<dbReference type="AlphaFoldDB" id="A0A8J8GA78"/>
<evidence type="ECO:0000313" key="3">
    <source>
        <dbReference type="Proteomes" id="UP000610746"/>
    </source>
</evidence>
<evidence type="ECO:0000313" key="2">
    <source>
        <dbReference type="EMBL" id="NRS92215.1"/>
    </source>
</evidence>
<feature type="domain" description="Haem-binding" evidence="1">
    <location>
        <begin position="12"/>
        <end position="147"/>
    </location>
</feature>
<dbReference type="Pfam" id="PF14376">
    <property type="entry name" value="Haem_bd"/>
    <property type="match status" value="1"/>
</dbReference>
<comment type="caution">
    <text evidence="2">The sequence shown here is derived from an EMBL/GenBank/DDBJ whole genome shotgun (WGS) entry which is preliminary data.</text>
</comment>
<organism evidence="2 3">
    <name type="scientific">Frigoriflavimonas asaccharolytica</name>
    <dbReference type="NCBI Taxonomy" id="2735899"/>
    <lineage>
        <taxon>Bacteria</taxon>
        <taxon>Pseudomonadati</taxon>
        <taxon>Bacteroidota</taxon>
        <taxon>Flavobacteriia</taxon>
        <taxon>Flavobacteriales</taxon>
        <taxon>Weeksellaceae</taxon>
        <taxon>Frigoriflavimonas</taxon>
    </lineage>
</organism>
<accession>A0A8J8GA78</accession>
<dbReference type="Proteomes" id="UP000610746">
    <property type="component" value="Unassembled WGS sequence"/>
</dbReference>
<evidence type="ECO:0000259" key="1">
    <source>
        <dbReference type="SMART" id="SM01235"/>
    </source>
</evidence>
<dbReference type="InterPro" id="IPR025992">
    <property type="entry name" value="Haem-bd"/>
</dbReference>
<dbReference type="SMART" id="SM01235">
    <property type="entry name" value="Haem_bd"/>
    <property type="match status" value="1"/>
</dbReference>
<proteinExistence type="predicted"/>
<dbReference type="RefSeq" id="WP_173778826.1">
    <property type="nucleotide sequence ID" value="NZ_JABSNO010000007.1"/>
</dbReference>
<name>A0A8J8GA78_9FLAO</name>